<dbReference type="AlphaFoldDB" id="A0A5J5GRD5"/>
<accession>A0A5J5GRD5</accession>
<dbReference type="Pfam" id="PF13403">
    <property type="entry name" value="Hint_2"/>
    <property type="match status" value="1"/>
</dbReference>
<gene>
    <name evidence="2" type="ORF">F3S47_02415</name>
</gene>
<protein>
    <submittedName>
        <fullName evidence="2">Hint domain-containing protein</fullName>
    </submittedName>
</protein>
<reference evidence="2 3" key="1">
    <citation type="submission" date="2019-09" db="EMBL/GenBank/DDBJ databases">
        <authorList>
            <person name="Park J.-S."/>
            <person name="Choi H.-J."/>
        </authorList>
    </citation>
    <scope>NUCLEOTIDE SEQUENCE [LARGE SCALE GENOMIC DNA]</scope>
    <source>
        <strain evidence="2 3">176SS1-4</strain>
    </source>
</reference>
<comment type="caution">
    <text evidence="2">The sequence shown here is derived from an EMBL/GenBank/DDBJ whole genome shotgun (WGS) entry which is preliminary data.</text>
</comment>
<organism evidence="2 3">
    <name type="scientific">Histidinibacterium aquaticum</name>
    <dbReference type="NCBI Taxonomy" id="2613962"/>
    <lineage>
        <taxon>Bacteria</taxon>
        <taxon>Pseudomonadati</taxon>
        <taxon>Pseudomonadota</taxon>
        <taxon>Alphaproteobacteria</taxon>
        <taxon>Rhodobacterales</taxon>
        <taxon>Paracoccaceae</taxon>
        <taxon>Histidinibacterium</taxon>
    </lineage>
</organism>
<evidence type="ECO:0000259" key="1">
    <source>
        <dbReference type="Pfam" id="PF13403"/>
    </source>
</evidence>
<keyword evidence="3" id="KW-1185">Reference proteome</keyword>
<sequence length="364" mass="39403">MDTTIILNGYSVLDDPSVGTTSGAGYQGGGQITVSGGTQPFESDDIVTFQVKDATSDLEVDGSSSIIGITVYDSADDYLSGTVKYDYGPMNPDQTATIQSDLSGLGDIYLRFNGSVLVSDDPDAPQLSNIFAVAGTDLRQVAEGETLTVDRYVDNDYDEDGTIESGTVEEANAAFATQNNQMTVICLAAGTLVETPDGPRQVETLVPGDLVTTLDDGPQPLAWIGRRRVPADKEHAPIRIAAGTLGAMRDVYVSPNHRMLIEGQMAELLFGEAEMLVAAKHLINDKTIRPVPRDEIEYVHVLFDRHQIIFAEGALTESMHPGCEAMRSLAPETRDELLELFPELERRPLSRPALTAREARLLRA</sequence>
<dbReference type="InterPro" id="IPR036844">
    <property type="entry name" value="Hint_dom_sf"/>
</dbReference>
<name>A0A5J5GRD5_9RHOB</name>
<evidence type="ECO:0000313" key="3">
    <source>
        <dbReference type="Proteomes" id="UP000326554"/>
    </source>
</evidence>
<feature type="domain" description="Hedgehog/Intein (Hint)" evidence="1">
    <location>
        <begin position="185"/>
        <end position="322"/>
    </location>
</feature>
<dbReference type="SUPFAM" id="SSF51294">
    <property type="entry name" value="Hedgehog/intein (Hint) domain"/>
    <property type="match status" value="1"/>
</dbReference>
<proteinExistence type="predicted"/>
<dbReference type="EMBL" id="VYQE01000001">
    <property type="protein sequence ID" value="KAA9010128.1"/>
    <property type="molecule type" value="Genomic_DNA"/>
</dbReference>
<dbReference type="Gene3D" id="2.170.16.10">
    <property type="entry name" value="Hedgehog/Intein (Hint) domain"/>
    <property type="match status" value="1"/>
</dbReference>
<dbReference type="InterPro" id="IPR028992">
    <property type="entry name" value="Hedgehog/Intein_dom"/>
</dbReference>
<dbReference type="Proteomes" id="UP000326554">
    <property type="component" value="Unassembled WGS sequence"/>
</dbReference>
<dbReference type="RefSeq" id="WP_150443612.1">
    <property type="nucleotide sequence ID" value="NZ_VYQE01000001.1"/>
</dbReference>
<evidence type="ECO:0000313" key="2">
    <source>
        <dbReference type="EMBL" id="KAA9010128.1"/>
    </source>
</evidence>